<comment type="caution">
    <text evidence="2">The sequence shown here is derived from an EMBL/GenBank/DDBJ whole genome shotgun (WGS) entry which is preliminary data.</text>
</comment>
<evidence type="ECO:0000313" key="2">
    <source>
        <dbReference type="EMBL" id="KAF0974017.1"/>
    </source>
</evidence>
<accession>A0A6A5B9Q6</accession>
<organism evidence="2 3">
    <name type="scientific">Naegleria fowleri</name>
    <name type="common">Brain eating amoeba</name>
    <dbReference type="NCBI Taxonomy" id="5763"/>
    <lineage>
        <taxon>Eukaryota</taxon>
        <taxon>Discoba</taxon>
        <taxon>Heterolobosea</taxon>
        <taxon>Tetramitia</taxon>
        <taxon>Eutetramitia</taxon>
        <taxon>Vahlkampfiidae</taxon>
        <taxon>Naegleria</taxon>
    </lineage>
</organism>
<gene>
    <name evidence="2" type="ORF">FDP41_006948</name>
</gene>
<dbReference type="OrthoDB" id="10259481at2759"/>
<sequence>MPQPKMKAVRGGGGGGFASSSSSNNNNNNRPKKVKKAQSHQAEILQSSDRIMQSILSCFELSEVLNEMAFVSSKFYKVSRSEQFWTNYNVWASVRDPPPMFYANLFMKCFGARWTSLTLSSEAFDSFKRRNNQVNIPNFNNLKILEFEWSFDQISKEKENDIVLSNLVDLLCNTPSLTQFNLKLAGETIPNFSSNALDSVKKAVQGAFKFKNVTIVLGGVLEEGSNNIVSEFMSQLLMRSCSTLESLIIRSIDGIDAQKYLKSIKYPALKNIEIKLVERGCSTDEMSQAIEEMIVNNADHLESIQIENDESVNIASLVNTLLTLSSQSKLIKLKKLILGGYESTDTFNTTDVQTLSGALSNLETLVMKDVPYGAWLRNFLQSVVKHSKKLKVIKLKGIEPSEPNGYVDDCLNDIILPTSITKFSLKRTPVTDKLLRQLLSGGQYTNLKDLSYGTEGVDFFYINDSGLSEDTLNHILPLCTRLESLWICDSKVKHLLPIVAKHTPNLLSLSYQCLEYRGRELVENYESPSPNISPLLSNLMTLELLITCSNDELARILSYTPNICYLQLLSSNLSGQVIEVLSESKCASKIMGISLIDPYYEEKRPCICDAEKSELKNQKFKLANMFKRLETLEYSIGHHLASLNLMIAIVCYSPNLEEVILNGRNILEGVDMDNLCMEELVDLIKPHLKRRRRTRRLTNLA</sequence>
<feature type="compositionally biased region" description="Low complexity" evidence="1">
    <location>
        <begin position="18"/>
        <end position="29"/>
    </location>
</feature>
<dbReference type="AlphaFoldDB" id="A0A6A5B9Q6"/>
<dbReference type="EMBL" id="VFQX01000054">
    <property type="protein sequence ID" value="KAF0974017.1"/>
    <property type="molecule type" value="Genomic_DNA"/>
</dbReference>
<dbReference type="VEuPathDB" id="AmoebaDB:FDP41_006948"/>
<dbReference type="Gene3D" id="3.80.10.10">
    <property type="entry name" value="Ribonuclease Inhibitor"/>
    <property type="match status" value="1"/>
</dbReference>
<feature type="region of interest" description="Disordered" evidence="1">
    <location>
        <begin position="1"/>
        <end position="40"/>
    </location>
</feature>
<dbReference type="VEuPathDB" id="AmoebaDB:NfTy_073280"/>
<dbReference type="VEuPathDB" id="AmoebaDB:NF0091120"/>
<dbReference type="SUPFAM" id="SSF52047">
    <property type="entry name" value="RNI-like"/>
    <property type="match status" value="2"/>
</dbReference>
<evidence type="ECO:0000313" key="3">
    <source>
        <dbReference type="Proteomes" id="UP000444721"/>
    </source>
</evidence>
<evidence type="ECO:0000256" key="1">
    <source>
        <dbReference type="SAM" id="MobiDB-lite"/>
    </source>
</evidence>
<dbReference type="Proteomes" id="UP000444721">
    <property type="component" value="Unassembled WGS sequence"/>
</dbReference>
<dbReference type="OMA" id="PCICDAE"/>
<reference evidence="2 3" key="1">
    <citation type="journal article" date="2019" name="Sci. Rep.">
        <title>Nanopore sequencing improves the draft genome of the human pathogenic amoeba Naegleria fowleri.</title>
        <authorList>
            <person name="Liechti N."/>
            <person name="Schurch N."/>
            <person name="Bruggmann R."/>
            <person name="Wittwer M."/>
        </authorList>
    </citation>
    <scope>NUCLEOTIDE SEQUENCE [LARGE SCALE GENOMIC DNA]</scope>
    <source>
        <strain evidence="2 3">ATCC 30894</strain>
    </source>
</reference>
<dbReference type="GeneID" id="68114166"/>
<evidence type="ECO:0008006" key="4">
    <source>
        <dbReference type="Google" id="ProtNLM"/>
    </source>
</evidence>
<protein>
    <recommendedName>
        <fullName evidence="4">F-box domain-containing protein</fullName>
    </recommendedName>
</protein>
<name>A0A6A5B9Q6_NAEFO</name>
<dbReference type="RefSeq" id="XP_044558730.1">
    <property type="nucleotide sequence ID" value="XM_044710638.1"/>
</dbReference>
<proteinExistence type="predicted"/>
<dbReference type="InterPro" id="IPR032675">
    <property type="entry name" value="LRR_dom_sf"/>
</dbReference>
<keyword evidence="3" id="KW-1185">Reference proteome</keyword>